<keyword evidence="2" id="KW-1185">Reference proteome</keyword>
<reference evidence="1 2" key="1">
    <citation type="journal article" date="2022" name="DNA Res.">
        <title>Chromosomal-level genome assembly of the orchid tree Bauhinia variegata (Leguminosae; Cercidoideae) supports the allotetraploid origin hypothesis of Bauhinia.</title>
        <authorList>
            <person name="Zhong Y."/>
            <person name="Chen Y."/>
            <person name="Zheng D."/>
            <person name="Pang J."/>
            <person name="Liu Y."/>
            <person name="Luo S."/>
            <person name="Meng S."/>
            <person name="Qian L."/>
            <person name="Wei D."/>
            <person name="Dai S."/>
            <person name="Zhou R."/>
        </authorList>
    </citation>
    <scope>NUCLEOTIDE SEQUENCE [LARGE SCALE GENOMIC DNA]</scope>
    <source>
        <strain evidence="1">BV-YZ2020</strain>
    </source>
</reference>
<dbReference type="EMBL" id="CM039430">
    <property type="protein sequence ID" value="KAI4344049.1"/>
    <property type="molecule type" value="Genomic_DNA"/>
</dbReference>
<evidence type="ECO:0000313" key="2">
    <source>
        <dbReference type="Proteomes" id="UP000828941"/>
    </source>
</evidence>
<proteinExistence type="predicted"/>
<organism evidence="1 2">
    <name type="scientific">Bauhinia variegata</name>
    <name type="common">Purple orchid tree</name>
    <name type="synonym">Phanera variegata</name>
    <dbReference type="NCBI Taxonomy" id="167791"/>
    <lineage>
        <taxon>Eukaryota</taxon>
        <taxon>Viridiplantae</taxon>
        <taxon>Streptophyta</taxon>
        <taxon>Embryophyta</taxon>
        <taxon>Tracheophyta</taxon>
        <taxon>Spermatophyta</taxon>
        <taxon>Magnoliopsida</taxon>
        <taxon>eudicotyledons</taxon>
        <taxon>Gunneridae</taxon>
        <taxon>Pentapetalae</taxon>
        <taxon>rosids</taxon>
        <taxon>fabids</taxon>
        <taxon>Fabales</taxon>
        <taxon>Fabaceae</taxon>
        <taxon>Cercidoideae</taxon>
        <taxon>Cercideae</taxon>
        <taxon>Bauhiniinae</taxon>
        <taxon>Bauhinia</taxon>
    </lineage>
</organism>
<name>A0ACB9P848_BAUVA</name>
<protein>
    <submittedName>
        <fullName evidence="1">Uncharacterized protein</fullName>
    </submittedName>
</protein>
<comment type="caution">
    <text evidence="1">The sequence shown here is derived from an EMBL/GenBank/DDBJ whole genome shotgun (WGS) entry which is preliminary data.</text>
</comment>
<gene>
    <name evidence="1" type="ORF">L6164_011323</name>
</gene>
<dbReference type="Proteomes" id="UP000828941">
    <property type="component" value="Chromosome 5"/>
</dbReference>
<accession>A0ACB9P848</accession>
<evidence type="ECO:0000313" key="1">
    <source>
        <dbReference type="EMBL" id="KAI4344049.1"/>
    </source>
</evidence>
<sequence length="370" mass="42136">MFPSNSSLNGNDPVAYCDQAFSCRPVFCDSNPNPKRDNAFAPTSLRLPTLSFLHFPSPFEDDEFFLQQHHHDLLVHHQSLSEAVNVGVEVTTKIPNKGHRMSMEQIPRRKPCKRDRHSKIKTARGLRDRRMRLSLEVARNFFGLQDMLGFDKASKTVEWLLNQAKDDIKHLATDQNNHLSTAGVKSASSTSECEGVSGLDEVAVSGNREQDGKPSAKKRIKHSRKNAFHPIARESREKARERARERTKEKMRSRRLADESKTEQCSDEKNNCLSRLGSWNPFETREESHTQSRNVNLSLDVMTEAEDPSSQAKEHLGTIDDMVHDDSLLIMSKWSPSMIFNSLANSGFMQHQFAEFQSLGKPWEAYNNNI</sequence>